<dbReference type="GO" id="GO:0004674">
    <property type="term" value="F:protein serine/threonine kinase activity"/>
    <property type="evidence" value="ECO:0007669"/>
    <property type="project" value="UniProtKB-KW"/>
</dbReference>
<dbReference type="Pfam" id="PF00069">
    <property type="entry name" value="Pkinase"/>
    <property type="match status" value="1"/>
</dbReference>
<keyword evidence="6 9" id="KW-0067">ATP-binding</keyword>
<dbReference type="HOGENOM" id="CLU_000288_135_2_11"/>
<sequence length="757" mass="77037">MEQLVDNRYEIVKPLGSGGMADVFLAHDSVLDRSVALKVMNSRYARDEEFVERFRREAQSAAALSHPNIVSIYDRGGSEDGTYYIAMEYLPGGTLKDRVLKKGALPPKTAAEVAKQIAEALRAAHDRGVVHRDIKPHNILITEAGDIKVTDFGIARAASSSTMTKTGAVMGTAHYISPEQAMGESVGPASDLYSLGVVLYEMLTGELPFDADTPIGIAMKHVNGTPPPPKEINPAVPAGLNAIVVRLLQKDPANRYASDTELIEDLERVAQGESPTSAAATQVMEKLERTGEFAPAAVPPTDRMPRTQREAPKNGRGRRLAPLLLVVLLLALLGVGGAMMLGNLLGGPSTNNDPNAAQVEVPDLTGLTLQEARQEVGDSFEISEADTQNSPEQEGTIIEQDPASGGTLAEGSEIEVTTASGTNAVPDVVNEQRQQAVRQVEDAGFEVRIQERESEENEAGQVLSQNPGGGSNQEVGSRVTLTVGAGVDTVTVPDIPYGSTEAQSRSILEDANLTLGSVTTEASAEIEEGTIISQNPLAGEEVEQGSAVDIVLSSGPEQVTVPDVVGDDLDSALATLQGLGLGYTPVGVESSEPEGTVISTDPAGGTTIDLDQDAIVTVTYSLGQASPVVPEQPSPSPSPPPSSGGNDSGSASPGGGNDSDNNSGSGGGSGGGSDSGSGGGSGGGSGSGSGGGSGSGSGGGSGGNNAGGGGSGGGGGQSPVQRAPRSGGDRGQSGSGGDPVIPEESQEAIEELRSAVG</sequence>
<dbReference type="InterPro" id="IPR011009">
    <property type="entry name" value="Kinase-like_dom_sf"/>
</dbReference>
<feature type="domain" description="PASTA" evidence="13">
    <location>
        <begin position="555"/>
        <end position="622"/>
    </location>
</feature>
<dbReference type="PROSITE" id="PS00107">
    <property type="entry name" value="PROTEIN_KINASE_ATP"/>
    <property type="match status" value="1"/>
</dbReference>
<reference evidence="15" key="2">
    <citation type="submission" date="2023-11" db="EMBL/GenBank/DDBJ databases">
        <title>MicrobeMod: A computational toolkit for identifying prokaryotic methylation and restriction-modification with nanopore sequencing.</title>
        <authorList>
            <person name="Crits-Christoph A."/>
            <person name="Kang S.C."/>
            <person name="Lee H."/>
            <person name="Ostrov N."/>
        </authorList>
    </citation>
    <scope>NUCLEOTIDE SEQUENCE</scope>
    <source>
        <strain evidence="15">ATCC 51242</strain>
    </source>
</reference>
<feature type="binding site" evidence="9">
    <location>
        <position position="38"/>
    </location>
    <ligand>
        <name>ATP</name>
        <dbReference type="ChEBI" id="CHEBI:30616"/>
    </ligand>
</feature>
<evidence type="ECO:0000256" key="8">
    <source>
        <dbReference type="ARBA" id="ARBA00048679"/>
    </source>
</evidence>
<dbReference type="InterPro" id="IPR000719">
    <property type="entry name" value="Prot_kinase_dom"/>
</dbReference>
<dbReference type="Gene3D" id="1.10.510.10">
    <property type="entry name" value="Transferase(Phosphotransferase) domain 1"/>
    <property type="match status" value="1"/>
</dbReference>
<keyword evidence="5 14" id="KW-0418">Kinase</keyword>
<organism evidence="14 16">
    <name type="scientific">Rubrobacter radiotolerans</name>
    <name type="common">Arthrobacter radiotolerans</name>
    <dbReference type="NCBI Taxonomy" id="42256"/>
    <lineage>
        <taxon>Bacteria</taxon>
        <taxon>Bacillati</taxon>
        <taxon>Actinomycetota</taxon>
        <taxon>Rubrobacteria</taxon>
        <taxon>Rubrobacterales</taxon>
        <taxon>Rubrobacteraceae</taxon>
        <taxon>Rubrobacter</taxon>
    </lineage>
</organism>
<dbReference type="Pfam" id="PF03793">
    <property type="entry name" value="PASTA"/>
    <property type="match status" value="4"/>
</dbReference>
<dbReference type="PROSITE" id="PS50011">
    <property type="entry name" value="PROTEIN_KINASE_DOM"/>
    <property type="match status" value="1"/>
</dbReference>
<feature type="compositionally biased region" description="Pro residues" evidence="10">
    <location>
        <begin position="630"/>
        <end position="642"/>
    </location>
</feature>
<evidence type="ECO:0000313" key="16">
    <source>
        <dbReference type="Proteomes" id="UP000025229"/>
    </source>
</evidence>
<feature type="transmembrane region" description="Helical" evidence="11">
    <location>
        <begin position="323"/>
        <end position="345"/>
    </location>
</feature>
<keyword evidence="11" id="KW-1133">Transmembrane helix</keyword>
<evidence type="ECO:0000256" key="6">
    <source>
        <dbReference type="ARBA" id="ARBA00022840"/>
    </source>
</evidence>
<proteinExistence type="predicted"/>
<evidence type="ECO:0000256" key="3">
    <source>
        <dbReference type="ARBA" id="ARBA00022679"/>
    </source>
</evidence>
<evidence type="ECO:0000256" key="2">
    <source>
        <dbReference type="ARBA" id="ARBA00022527"/>
    </source>
</evidence>
<gene>
    <name evidence="15" type="primary">pknB</name>
    <name evidence="14" type="ORF">RradSPS_0023</name>
    <name evidence="15" type="ORF">SIL72_01625</name>
</gene>
<feature type="compositionally biased region" description="Basic and acidic residues" evidence="10">
    <location>
        <begin position="303"/>
        <end position="313"/>
    </location>
</feature>
<name>A0A023WZB0_RUBRA</name>
<keyword evidence="3" id="KW-0808">Transferase</keyword>
<dbReference type="Proteomes" id="UP000025229">
    <property type="component" value="Chromosome"/>
</dbReference>
<dbReference type="EC" id="2.7.11.1" evidence="1"/>
<reference evidence="14 16" key="1">
    <citation type="submission" date="2014-03" db="EMBL/GenBank/DDBJ databases">
        <title>Complete genome sequence of the Radio-Resistant Rubrobacter radiotolerans RSPS-4.</title>
        <authorList>
            <person name="Egas C.C."/>
            <person name="Barroso C.C."/>
            <person name="Froufe H.J.C."/>
            <person name="Pacheco J.J."/>
            <person name="Albuquerque L.L."/>
            <person name="da Costa M.M.S."/>
        </authorList>
    </citation>
    <scope>NUCLEOTIDE SEQUENCE [LARGE SCALE GENOMIC DNA]</scope>
    <source>
        <strain evidence="14 16">RSPS-4</strain>
    </source>
</reference>
<evidence type="ECO:0000256" key="9">
    <source>
        <dbReference type="PROSITE-ProRule" id="PRU10141"/>
    </source>
</evidence>
<dbReference type="EMBL" id="JAWXXX010000001">
    <property type="protein sequence ID" value="MDX5892718.1"/>
    <property type="molecule type" value="Genomic_DNA"/>
</dbReference>
<dbReference type="SMART" id="SM00740">
    <property type="entry name" value="PASTA"/>
    <property type="match status" value="4"/>
</dbReference>
<dbReference type="PANTHER" id="PTHR43289">
    <property type="entry name" value="MITOGEN-ACTIVATED PROTEIN KINASE KINASE KINASE 20-RELATED"/>
    <property type="match status" value="1"/>
</dbReference>
<dbReference type="CDD" id="cd14014">
    <property type="entry name" value="STKc_PknB_like"/>
    <property type="match status" value="1"/>
</dbReference>
<evidence type="ECO:0000256" key="5">
    <source>
        <dbReference type="ARBA" id="ARBA00022777"/>
    </source>
</evidence>
<dbReference type="RefSeq" id="WP_051589135.1">
    <property type="nucleotide sequence ID" value="NZ_CP007514.1"/>
</dbReference>
<dbReference type="PATRIC" id="fig|42256.3.peg.24"/>
<dbReference type="SMART" id="SM00220">
    <property type="entry name" value="S_TKc"/>
    <property type="match status" value="1"/>
</dbReference>
<dbReference type="AlphaFoldDB" id="A0A023WZB0"/>
<dbReference type="SUPFAM" id="SSF56112">
    <property type="entry name" value="Protein kinase-like (PK-like)"/>
    <property type="match status" value="1"/>
</dbReference>
<evidence type="ECO:0000256" key="1">
    <source>
        <dbReference type="ARBA" id="ARBA00012513"/>
    </source>
</evidence>
<comment type="catalytic activity">
    <reaction evidence="7">
        <text>L-threonyl-[protein] + ATP = O-phospho-L-threonyl-[protein] + ADP + H(+)</text>
        <dbReference type="Rhea" id="RHEA:46608"/>
        <dbReference type="Rhea" id="RHEA-COMP:11060"/>
        <dbReference type="Rhea" id="RHEA-COMP:11605"/>
        <dbReference type="ChEBI" id="CHEBI:15378"/>
        <dbReference type="ChEBI" id="CHEBI:30013"/>
        <dbReference type="ChEBI" id="CHEBI:30616"/>
        <dbReference type="ChEBI" id="CHEBI:61977"/>
        <dbReference type="ChEBI" id="CHEBI:456216"/>
        <dbReference type="EC" id="2.7.11.1"/>
    </reaction>
</comment>
<dbReference type="Proteomes" id="UP001281130">
    <property type="component" value="Unassembled WGS sequence"/>
</dbReference>
<dbReference type="FunFam" id="3.30.200.20:FF:000035">
    <property type="entry name" value="Serine/threonine protein kinase Stk1"/>
    <property type="match status" value="1"/>
</dbReference>
<accession>A0A023WZB0</accession>
<evidence type="ECO:0000256" key="10">
    <source>
        <dbReference type="SAM" id="MobiDB-lite"/>
    </source>
</evidence>
<dbReference type="STRING" id="42256.RradSPS_0023"/>
<dbReference type="OrthoDB" id="308915at2"/>
<dbReference type="eggNOG" id="COG0515">
    <property type="taxonomic scope" value="Bacteria"/>
</dbReference>
<evidence type="ECO:0000256" key="4">
    <source>
        <dbReference type="ARBA" id="ARBA00022741"/>
    </source>
</evidence>
<dbReference type="EMBL" id="CP007514">
    <property type="protein sequence ID" value="AHY45306.1"/>
    <property type="molecule type" value="Genomic_DNA"/>
</dbReference>
<comment type="catalytic activity">
    <reaction evidence="8">
        <text>L-seryl-[protein] + ATP = O-phospho-L-seryl-[protein] + ADP + H(+)</text>
        <dbReference type="Rhea" id="RHEA:17989"/>
        <dbReference type="Rhea" id="RHEA-COMP:9863"/>
        <dbReference type="Rhea" id="RHEA-COMP:11604"/>
        <dbReference type="ChEBI" id="CHEBI:15378"/>
        <dbReference type="ChEBI" id="CHEBI:29999"/>
        <dbReference type="ChEBI" id="CHEBI:30616"/>
        <dbReference type="ChEBI" id="CHEBI:83421"/>
        <dbReference type="ChEBI" id="CHEBI:456216"/>
        <dbReference type="EC" id="2.7.11.1"/>
    </reaction>
</comment>
<keyword evidence="11" id="KW-0812">Transmembrane</keyword>
<dbReference type="Gene3D" id="3.30.200.20">
    <property type="entry name" value="Phosphorylase Kinase, domain 1"/>
    <property type="match status" value="1"/>
</dbReference>
<feature type="region of interest" description="Disordered" evidence="10">
    <location>
        <begin position="452"/>
        <end position="474"/>
    </location>
</feature>
<dbReference type="PANTHER" id="PTHR43289:SF34">
    <property type="entry name" value="SERINE_THREONINE-PROTEIN KINASE YBDM-RELATED"/>
    <property type="match status" value="1"/>
</dbReference>
<evidence type="ECO:0000313" key="15">
    <source>
        <dbReference type="EMBL" id="MDX5892718.1"/>
    </source>
</evidence>
<keyword evidence="4 9" id="KW-0547">Nucleotide-binding</keyword>
<keyword evidence="2" id="KW-0723">Serine/threonine-protein kinase</keyword>
<dbReference type="KEGG" id="rrd:RradSPS_0023"/>
<evidence type="ECO:0000313" key="14">
    <source>
        <dbReference type="EMBL" id="AHY45306.1"/>
    </source>
</evidence>
<evidence type="ECO:0000256" key="11">
    <source>
        <dbReference type="SAM" id="Phobius"/>
    </source>
</evidence>
<protein>
    <recommendedName>
        <fullName evidence="1">non-specific serine/threonine protein kinase</fullName>
        <ecNumber evidence="1">2.7.11.1</ecNumber>
    </recommendedName>
</protein>
<dbReference type="GO" id="GO:0045717">
    <property type="term" value="P:negative regulation of fatty acid biosynthetic process"/>
    <property type="evidence" value="ECO:0007669"/>
    <property type="project" value="UniProtKB-ARBA"/>
</dbReference>
<dbReference type="Gene3D" id="3.30.10.20">
    <property type="match status" value="4"/>
</dbReference>
<feature type="domain" description="PASTA" evidence="13">
    <location>
        <begin position="421"/>
        <end position="485"/>
    </location>
</feature>
<dbReference type="FunFam" id="1.10.510.10:FF:000021">
    <property type="entry name" value="Serine/threonine protein kinase"/>
    <property type="match status" value="1"/>
</dbReference>
<feature type="domain" description="PASTA" evidence="13">
    <location>
        <begin position="486"/>
        <end position="554"/>
    </location>
</feature>
<feature type="compositionally biased region" description="Gly residues" evidence="10">
    <location>
        <begin position="664"/>
        <end position="717"/>
    </location>
</feature>
<feature type="region of interest" description="Disordered" evidence="10">
    <location>
        <begin position="383"/>
        <end position="409"/>
    </location>
</feature>
<keyword evidence="16" id="KW-1185">Reference proteome</keyword>
<dbReference type="InterPro" id="IPR005543">
    <property type="entry name" value="PASTA_dom"/>
</dbReference>
<evidence type="ECO:0000259" key="13">
    <source>
        <dbReference type="PROSITE" id="PS51178"/>
    </source>
</evidence>
<dbReference type="PROSITE" id="PS51178">
    <property type="entry name" value="PASTA"/>
    <property type="match status" value="4"/>
</dbReference>
<feature type="domain" description="PASTA" evidence="13">
    <location>
        <begin position="355"/>
        <end position="420"/>
    </location>
</feature>
<dbReference type="PROSITE" id="PS00108">
    <property type="entry name" value="PROTEIN_KINASE_ST"/>
    <property type="match status" value="1"/>
</dbReference>
<feature type="domain" description="Protein kinase" evidence="12">
    <location>
        <begin position="9"/>
        <end position="269"/>
    </location>
</feature>
<dbReference type="InterPro" id="IPR017441">
    <property type="entry name" value="Protein_kinase_ATP_BS"/>
</dbReference>
<feature type="region of interest" description="Disordered" evidence="10">
    <location>
        <begin position="626"/>
        <end position="757"/>
    </location>
</feature>
<evidence type="ECO:0000259" key="12">
    <source>
        <dbReference type="PROSITE" id="PS50011"/>
    </source>
</evidence>
<dbReference type="CDD" id="cd06577">
    <property type="entry name" value="PASTA_pknB"/>
    <property type="match status" value="4"/>
</dbReference>
<evidence type="ECO:0000256" key="7">
    <source>
        <dbReference type="ARBA" id="ARBA00047899"/>
    </source>
</evidence>
<dbReference type="GO" id="GO:0005524">
    <property type="term" value="F:ATP binding"/>
    <property type="evidence" value="ECO:0007669"/>
    <property type="project" value="UniProtKB-UniRule"/>
</dbReference>
<dbReference type="NCBIfam" id="NF033483">
    <property type="entry name" value="PknB_PASTA_kin"/>
    <property type="match status" value="1"/>
</dbReference>
<feature type="region of interest" description="Disordered" evidence="10">
    <location>
        <begin position="295"/>
        <end position="315"/>
    </location>
</feature>
<keyword evidence="11" id="KW-0472">Membrane</keyword>
<dbReference type="InterPro" id="IPR008271">
    <property type="entry name" value="Ser/Thr_kinase_AS"/>
</dbReference>